<dbReference type="Proteomes" id="UP000886653">
    <property type="component" value="Unassembled WGS sequence"/>
</dbReference>
<dbReference type="PANTHER" id="PTHR46910:SF1">
    <property type="entry name" value="MISCELLANEOUS ZN(II)2CYS6 TRANSCRIPTION FACTOR (EUROFUNG)-RELATED"/>
    <property type="match status" value="1"/>
</dbReference>
<dbReference type="GO" id="GO:0006351">
    <property type="term" value="P:DNA-templated transcription"/>
    <property type="evidence" value="ECO:0007669"/>
    <property type="project" value="InterPro"/>
</dbReference>
<keyword evidence="6" id="KW-1185">Reference proteome</keyword>
<feature type="region of interest" description="Disordered" evidence="3">
    <location>
        <begin position="721"/>
        <end position="759"/>
    </location>
</feature>
<dbReference type="GO" id="GO:0000981">
    <property type="term" value="F:DNA-binding transcription factor activity, RNA polymerase II-specific"/>
    <property type="evidence" value="ECO:0007669"/>
    <property type="project" value="InterPro"/>
</dbReference>
<feature type="region of interest" description="Disordered" evidence="3">
    <location>
        <begin position="137"/>
        <end position="169"/>
    </location>
</feature>
<name>A0A9P6T6V6_9BASI</name>
<dbReference type="InterPro" id="IPR007219">
    <property type="entry name" value="XnlR_reg_dom"/>
</dbReference>
<dbReference type="PROSITE" id="PS50048">
    <property type="entry name" value="ZN2_CY6_FUNGAL_2"/>
    <property type="match status" value="1"/>
</dbReference>
<evidence type="ECO:0000313" key="6">
    <source>
        <dbReference type="Proteomes" id="UP000886653"/>
    </source>
</evidence>
<evidence type="ECO:0000256" key="1">
    <source>
        <dbReference type="ARBA" id="ARBA00022723"/>
    </source>
</evidence>
<dbReference type="EMBL" id="MU167388">
    <property type="protein sequence ID" value="KAG0141397.1"/>
    <property type="molecule type" value="Genomic_DNA"/>
</dbReference>
<dbReference type="PROSITE" id="PS00463">
    <property type="entry name" value="ZN2_CY6_FUNGAL_1"/>
    <property type="match status" value="1"/>
</dbReference>
<dbReference type="Pfam" id="PF00172">
    <property type="entry name" value="Zn_clus"/>
    <property type="match status" value="1"/>
</dbReference>
<dbReference type="CDD" id="cd00067">
    <property type="entry name" value="GAL4"/>
    <property type="match status" value="1"/>
</dbReference>
<evidence type="ECO:0000256" key="3">
    <source>
        <dbReference type="SAM" id="MobiDB-lite"/>
    </source>
</evidence>
<feature type="compositionally biased region" description="Polar residues" evidence="3">
    <location>
        <begin position="25"/>
        <end position="43"/>
    </location>
</feature>
<dbReference type="Gene3D" id="4.10.240.10">
    <property type="entry name" value="Zn(2)-C6 fungal-type DNA-binding domain"/>
    <property type="match status" value="1"/>
</dbReference>
<dbReference type="GO" id="GO:0003677">
    <property type="term" value="F:DNA binding"/>
    <property type="evidence" value="ECO:0007669"/>
    <property type="project" value="InterPro"/>
</dbReference>
<comment type="caution">
    <text evidence="5">The sequence shown here is derived from an EMBL/GenBank/DDBJ whole genome shotgun (WGS) entry which is preliminary data.</text>
</comment>
<keyword evidence="2" id="KW-0539">Nucleus</keyword>
<dbReference type="InterPro" id="IPR036864">
    <property type="entry name" value="Zn2-C6_fun-type_DNA-bd_sf"/>
</dbReference>
<dbReference type="SMART" id="SM00066">
    <property type="entry name" value="GAL4"/>
    <property type="match status" value="1"/>
</dbReference>
<reference evidence="5" key="1">
    <citation type="submission" date="2013-11" db="EMBL/GenBank/DDBJ databases">
        <title>Genome sequence of the fusiform rust pathogen reveals effectors for host alternation and coevolution with pine.</title>
        <authorList>
            <consortium name="DOE Joint Genome Institute"/>
            <person name="Smith K."/>
            <person name="Pendleton A."/>
            <person name="Kubisiak T."/>
            <person name="Anderson C."/>
            <person name="Salamov A."/>
            <person name="Aerts A."/>
            <person name="Riley R."/>
            <person name="Clum A."/>
            <person name="Lindquist E."/>
            <person name="Ence D."/>
            <person name="Campbell M."/>
            <person name="Kronenberg Z."/>
            <person name="Feau N."/>
            <person name="Dhillon B."/>
            <person name="Hamelin R."/>
            <person name="Burleigh J."/>
            <person name="Smith J."/>
            <person name="Yandell M."/>
            <person name="Nelson C."/>
            <person name="Grigoriev I."/>
            <person name="Davis J."/>
        </authorList>
    </citation>
    <scope>NUCLEOTIDE SEQUENCE</scope>
    <source>
        <strain evidence="5">G11</strain>
    </source>
</reference>
<keyword evidence="1" id="KW-0479">Metal-binding</keyword>
<evidence type="ECO:0000256" key="2">
    <source>
        <dbReference type="ARBA" id="ARBA00023242"/>
    </source>
</evidence>
<dbReference type="OrthoDB" id="4456959at2759"/>
<feature type="domain" description="Zn(2)-C6 fungal-type" evidence="4">
    <location>
        <begin position="54"/>
        <end position="84"/>
    </location>
</feature>
<protein>
    <recommendedName>
        <fullName evidence="4">Zn(2)-C6 fungal-type domain-containing protein</fullName>
    </recommendedName>
</protein>
<feature type="region of interest" description="Disordered" evidence="3">
    <location>
        <begin position="21"/>
        <end position="43"/>
    </location>
</feature>
<dbReference type="SUPFAM" id="SSF57701">
    <property type="entry name" value="Zn2/Cys6 DNA-binding domain"/>
    <property type="match status" value="1"/>
</dbReference>
<accession>A0A9P6T6V6</accession>
<dbReference type="SMART" id="SM00906">
    <property type="entry name" value="Fungal_trans"/>
    <property type="match status" value="1"/>
</dbReference>
<dbReference type="AlphaFoldDB" id="A0A9P6T6V6"/>
<dbReference type="CDD" id="cd12148">
    <property type="entry name" value="fungal_TF_MHR"/>
    <property type="match status" value="1"/>
</dbReference>
<feature type="compositionally biased region" description="Polar residues" evidence="3">
    <location>
        <begin position="150"/>
        <end position="167"/>
    </location>
</feature>
<organism evidence="5 6">
    <name type="scientific">Cronartium quercuum f. sp. fusiforme G11</name>
    <dbReference type="NCBI Taxonomy" id="708437"/>
    <lineage>
        <taxon>Eukaryota</taxon>
        <taxon>Fungi</taxon>
        <taxon>Dikarya</taxon>
        <taxon>Basidiomycota</taxon>
        <taxon>Pucciniomycotina</taxon>
        <taxon>Pucciniomycetes</taxon>
        <taxon>Pucciniales</taxon>
        <taxon>Coleosporiaceae</taxon>
        <taxon>Cronartium</taxon>
    </lineage>
</organism>
<gene>
    <name evidence="5" type="ORF">CROQUDRAFT_674140</name>
</gene>
<evidence type="ECO:0000313" key="5">
    <source>
        <dbReference type="EMBL" id="KAG0141397.1"/>
    </source>
</evidence>
<dbReference type="GO" id="GO:0008270">
    <property type="term" value="F:zinc ion binding"/>
    <property type="evidence" value="ECO:0007669"/>
    <property type="project" value="InterPro"/>
</dbReference>
<dbReference type="PANTHER" id="PTHR46910">
    <property type="entry name" value="TRANSCRIPTION FACTOR PDR1"/>
    <property type="match status" value="1"/>
</dbReference>
<dbReference type="Pfam" id="PF04082">
    <property type="entry name" value="Fungal_trans"/>
    <property type="match status" value="1"/>
</dbReference>
<dbReference type="InterPro" id="IPR050987">
    <property type="entry name" value="AtrR-like"/>
</dbReference>
<proteinExistence type="predicted"/>
<sequence>MAHTTPTWALLRQLEANEFLPAPSLPSTSRTQQNRTVTEGATSSKRRCQRVSRACDACRRMKIKCVLEGDACEACALSARPCTFEDSGTQRQKPPTRKDITDLYAKIESLEGVLTRIAPELDLNSLPRTAEQAQRLANVALSRSRPKPTLSRSSNTHEPSTAPSQTRLDTESLDEAVDALASFSFSPGRYLGSHSNLPFFRQPSVAQVASYDPDLDSMIQDPSRSLAERLFELRHRSYRPSDANLPPPDLAHSLIALYFSRIQPFAMILHREHFLGLYGSGMINKDMSFKALCYAVFAAASPHSNDPRVLCTLPDDEEPSLQTAGARYAAAAVTCISPVTLPCTLFELQTMAVLSNFYLAMGTPTTAWFLIGLWLRRAQDVGVHVEEMPRWCTSILKDQLRKRAFWYMVVSERVLCIALGRSSGVLELELTVGPPLFIPDDSLTEFDSKHSGPVTPHIREEYKEIVRKFAGNIHLACSEAYWGIRKLTAPYFYEIWSTDPTRIIHRPARSVCGSSKLLLTDLAMKVDDYIKHSIPSSAKWYPETPDDDDLIWKAYLHCTLLNIKVMTHRHLVNDAPHEIEVCTLAARSIIDIMDHVNKRGLLDRTASWSPYKIIPAGLICLYSAFRREIGLQKSDKLAVWADVNRVIDILKSLAPRFFLAQQLEESLSWLLKACIEDIFTWKSSANTPNEKKRRHDVEEPLPSEVLLRNIFASNQRVASSSAIPESHVPANPTTIHENPSSSPTLRYDVPTSSADHEPTNMGGSADFQQILDHLLSLPINLETQSHHLPQDQSVVSAPQLPQLTKDCSSPPNTGSHNSFWSDITPTQPFASTSNLPNTISDLHQTYPYNNLESVNNLPLANMFPAQSEAILGYNDVYVPPLCLDTSFFQLDFTPSFATVNFTHLPATSSPLRNTSELQDYMPCPPGVPQQTYIPPTSTQNKTNYM</sequence>
<evidence type="ECO:0000259" key="4">
    <source>
        <dbReference type="PROSITE" id="PS50048"/>
    </source>
</evidence>
<dbReference type="InterPro" id="IPR001138">
    <property type="entry name" value="Zn2Cys6_DnaBD"/>
</dbReference>
<feature type="compositionally biased region" description="Polar residues" evidence="3">
    <location>
        <begin position="731"/>
        <end position="744"/>
    </location>
</feature>